<dbReference type="AlphaFoldDB" id="A0A150FVS0"/>
<dbReference type="Proteomes" id="UP000075714">
    <property type="component" value="Unassembled WGS sequence"/>
</dbReference>
<dbReference type="Gene3D" id="3.40.50.1820">
    <property type="entry name" value="alpha/beta hydrolase"/>
    <property type="match status" value="1"/>
</dbReference>
<dbReference type="PANTHER" id="PTHR11487:SF0">
    <property type="entry name" value="S-ACYL FATTY ACID SYNTHASE THIOESTERASE, MEDIUM CHAIN"/>
    <property type="match status" value="1"/>
</dbReference>
<name>A0A150FVS0_GONPE</name>
<feature type="compositionally biased region" description="Gly residues" evidence="2">
    <location>
        <begin position="104"/>
        <end position="119"/>
    </location>
</feature>
<feature type="region of interest" description="Disordered" evidence="2">
    <location>
        <begin position="346"/>
        <end position="367"/>
    </location>
</feature>
<feature type="domain" description="Thioesterase" evidence="3">
    <location>
        <begin position="198"/>
        <end position="433"/>
    </location>
</feature>
<reference evidence="5" key="1">
    <citation type="journal article" date="2016" name="Nat. Commun.">
        <title>The Gonium pectorale genome demonstrates co-option of cell cycle regulation during the evolution of multicellularity.</title>
        <authorList>
            <person name="Hanschen E.R."/>
            <person name="Marriage T.N."/>
            <person name="Ferris P.J."/>
            <person name="Hamaji T."/>
            <person name="Toyoda A."/>
            <person name="Fujiyama A."/>
            <person name="Neme R."/>
            <person name="Noguchi H."/>
            <person name="Minakuchi Y."/>
            <person name="Suzuki M."/>
            <person name="Kawai-Toyooka H."/>
            <person name="Smith D.R."/>
            <person name="Sparks H."/>
            <person name="Anderson J."/>
            <person name="Bakaric R."/>
            <person name="Luria V."/>
            <person name="Karger A."/>
            <person name="Kirschner M.W."/>
            <person name="Durand P.M."/>
            <person name="Michod R.E."/>
            <person name="Nozaki H."/>
            <person name="Olson B.J."/>
        </authorList>
    </citation>
    <scope>NUCLEOTIDE SEQUENCE [LARGE SCALE GENOMIC DNA]</scope>
    <source>
        <strain evidence="5">NIES-2863</strain>
    </source>
</reference>
<dbReference type="EMBL" id="LSYV01000307">
    <property type="protein sequence ID" value="KXZ41714.1"/>
    <property type="molecule type" value="Genomic_DNA"/>
</dbReference>
<feature type="compositionally biased region" description="Basic and acidic residues" evidence="2">
    <location>
        <begin position="65"/>
        <end position="74"/>
    </location>
</feature>
<organism evidence="4 5">
    <name type="scientific">Gonium pectorale</name>
    <name type="common">Green alga</name>
    <dbReference type="NCBI Taxonomy" id="33097"/>
    <lineage>
        <taxon>Eukaryota</taxon>
        <taxon>Viridiplantae</taxon>
        <taxon>Chlorophyta</taxon>
        <taxon>core chlorophytes</taxon>
        <taxon>Chlorophyceae</taxon>
        <taxon>CS clade</taxon>
        <taxon>Chlamydomonadales</taxon>
        <taxon>Volvocaceae</taxon>
        <taxon>Gonium</taxon>
    </lineage>
</organism>
<keyword evidence="5" id="KW-1185">Reference proteome</keyword>
<dbReference type="InterPro" id="IPR029058">
    <property type="entry name" value="AB_hydrolase_fold"/>
</dbReference>
<dbReference type="OrthoDB" id="541883at2759"/>
<comment type="caution">
    <text evidence="4">The sequence shown here is derived from an EMBL/GenBank/DDBJ whole genome shotgun (WGS) entry which is preliminary data.</text>
</comment>
<dbReference type="STRING" id="33097.A0A150FVS0"/>
<evidence type="ECO:0000313" key="5">
    <source>
        <dbReference type="Proteomes" id="UP000075714"/>
    </source>
</evidence>
<dbReference type="InterPro" id="IPR001031">
    <property type="entry name" value="Thioesterase"/>
</dbReference>
<dbReference type="PANTHER" id="PTHR11487">
    <property type="entry name" value="THIOESTERASE"/>
    <property type="match status" value="1"/>
</dbReference>
<protein>
    <recommendedName>
        <fullName evidence="3">Thioesterase domain-containing protein</fullName>
    </recommendedName>
</protein>
<gene>
    <name evidence="4" type="ORF">GPECTOR_309g844</name>
</gene>
<feature type="region of interest" description="Disordered" evidence="2">
    <location>
        <begin position="56"/>
        <end position="140"/>
    </location>
</feature>
<dbReference type="Pfam" id="PF00975">
    <property type="entry name" value="Thioesterase"/>
    <property type="match status" value="1"/>
</dbReference>
<dbReference type="InterPro" id="IPR012223">
    <property type="entry name" value="TEII"/>
</dbReference>
<proteinExistence type="inferred from homology"/>
<comment type="similarity">
    <text evidence="1">Belongs to the thioesterase family.</text>
</comment>
<feature type="compositionally biased region" description="Pro residues" evidence="2">
    <location>
        <begin position="122"/>
        <end position="137"/>
    </location>
</feature>
<evidence type="ECO:0000256" key="2">
    <source>
        <dbReference type="SAM" id="MobiDB-lite"/>
    </source>
</evidence>
<dbReference type="GO" id="GO:0008610">
    <property type="term" value="P:lipid biosynthetic process"/>
    <property type="evidence" value="ECO:0007669"/>
    <property type="project" value="TreeGrafter"/>
</dbReference>
<dbReference type="SUPFAM" id="SSF53474">
    <property type="entry name" value="alpha/beta-Hydrolases"/>
    <property type="match status" value="1"/>
</dbReference>
<evidence type="ECO:0000259" key="3">
    <source>
        <dbReference type="Pfam" id="PF00975"/>
    </source>
</evidence>
<sequence length="458" mass="49069">MLAADHIRKINLIEVLAEEAEERCPPGRVVELPPEQEAMAWSEERIRSFFEGQLAKWDGGAESGDSGRQRHESPGADAANSEATQPVSGRYTSATPSPPAEAGISGGGDMAAGAGGGGHAAPSPPPPRSPAPPPPSPELFARWFPGLARSGTAIPHPRLRVLAFHSAGNAEDMYSSEGTGARRSPSPLLEWCRSVGAELLAVQLPGRATRAREPFITTAQGIAASLLPVVGHALGSGVPYVVLSHSFGCWAAFETLRAARAADLPMPAAWCLSAMPYPDLPHDQRPWRPQRGLRDVDFKDEMRGWDINEVVFSDGMWQVYEPLMRADCTVYDEYELKPDEQLAEATAAGAGGGPAHSGPQPRPGRPPVAPFEFPITAFWGATDRRVRAAFVRAATVLPLAAGRIRQEHVALWSRFTTGPFRLHRVDGNHLWPLNNPAAKAAWLAEVVAAFQAAALEGC</sequence>
<accession>A0A150FVS0</accession>
<feature type="compositionally biased region" description="Polar residues" evidence="2">
    <location>
        <begin position="81"/>
        <end position="95"/>
    </location>
</feature>
<evidence type="ECO:0000256" key="1">
    <source>
        <dbReference type="ARBA" id="ARBA00007169"/>
    </source>
</evidence>
<evidence type="ECO:0000313" key="4">
    <source>
        <dbReference type="EMBL" id="KXZ41714.1"/>
    </source>
</evidence>